<evidence type="ECO:0000313" key="2">
    <source>
        <dbReference type="WBParaSite" id="SMUV_0000077101-mRNA-1"/>
    </source>
</evidence>
<accession>A0A0N5A9J0</accession>
<reference evidence="2" key="1">
    <citation type="submission" date="2017-02" db="UniProtKB">
        <authorList>
            <consortium name="WormBaseParasite"/>
        </authorList>
    </citation>
    <scope>IDENTIFICATION</scope>
</reference>
<sequence length="615" mass="70226">MSSSQSLDKQWVTDIENQGVDGPVRLKHLLTTCSDPIATIKDFQEKNSIKLPTLKPAMKLLDLHNIRRTEFHEVAVNDLTELLLTKIRSLGEDGSKNSMRKLEQLLGKSFKLYRVPKFRSIVLETLKQLPKVPDRYLKIIVADKSFYNCCAVSVRQQIWLKNEALYMEAIEPVINTYIEEKRKILLNIDQSPTNFFTRETTKARRQWPQIQELVTIVGDLDVLYERLLRLIRKKFLESGDPNYCSLRMELIMAAHDNNVDSIVKRDSCHDFAWCLDACVRDKHLDIQQTNKLKNFLDSIRKASPEVVGDMAMIAADSHVLHFLCSMSVKVLRDNATNANAGHLPRELQSLQLLFRVLSIGANVSRILNAGDTLSALSIDSQIFTKFFAAMSSFIVEDILRSELLRAPDEVVDDNPIEDFLSDPDECLLNFLESDVSCALLWIHYAVEMFPSKRKAGDMPGLIRYFKVFRALRDKVGHRDPWIHLVVHRLLHSIPFDNLLANEDLATCFIDDYLLPELENFPEVKYHLLRIVHLLGTSMTEFRLRNILKRLSPKNLFEPGAIGMEADLQQYTSKYNQVLSKIAEKTTAATVQCELSDISSSSHIVVNSLDATAHTT</sequence>
<dbReference type="InterPro" id="IPR010405">
    <property type="entry name" value="COBRA1"/>
</dbReference>
<dbReference type="STRING" id="451379.A0A0N5A9J0"/>
<keyword evidence="1" id="KW-1185">Reference proteome</keyword>
<dbReference type="Pfam" id="PF06209">
    <property type="entry name" value="COBRA1"/>
    <property type="match status" value="1"/>
</dbReference>
<dbReference type="GO" id="GO:0034244">
    <property type="term" value="P:negative regulation of transcription elongation by RNA polymerase II"/>
    <property type="evidence" value="ECO:0007669"/>
    <property type="project" value="TreeGrafter"/>
</dbReference>
<evidence type="ECO:0000313" key="1">
    <source>
        <dbReference type="Proteomes" id="UP000046393"/>
    </source>
</evidence>
<protein>
    <submittedName>
        <fullName evidence="2">Cofactor of BRCA1</fullName>
    </submittedName>
</protein>
<proteinExistence type="predicted"/>
<dbReference type="AlphaFoldDB" id="A0A0N5A9J0"/>
<dbReference type="Proteomes" id="UP000046393">
    <property type="component" value="Unplaced"/>
</dbReference>
<dbReference type="PANTHER" id="PTHR13503">
    <property type="entry name" value="NEGATIVE ELONGATION FACTOR COMPLEX MEMBER B"/>
    <property type="match status" value="1"/>
</dbReference>
<dbReference type="PANTHER" id="PTHR13503:SF3">
    <property type="entry name" value="NEGATIVE ELONGATION FACTOR B"/>
    <property type="match status" value="1"/>
</dbReference>
<name>A0A0N5A9J0_9BILA</name>
<dbReference type="GO" id="GO:0032021">
    <property type="term" value="C:NELF complex"/>
    <property type="evidence" value="ECO:0007669"/>
    <property type="project" value="TreeGrafter"/>
</dbReference>
<dbReference type="WBParaSite" id="SMUV_0000077101-mRNA-1">
    <property type="protein sequence ID" value="SMUV_0000077101-mRNA-1"/>
    <property type="gene ID" value="SMUV_0000077101"/>
</dbReference>
<organism evidence="1 2">
    <name type="scientific">Syphacia muris</name>
    <dbReference type="NCBI Taxonomy" id="451379"/>
    <lineage>
        <taxon>Eukaryota</taxon>
        <taxon>Metazoa</taxon>
        <taxon>Ecdysozoa</taxon>
        <taxon>Nematoda</taxon>
        <taxon>Chromadorea</taxon>
        <taxon>Rhabditida</taxon>
        <taxon>Spirurina</taxon>
        <taxon>Oxyuridomorpha</taxon>
        <taxon>Oxyuroidea</taxon>
        <taxon>Oxyuridae</taxon>
        <taxon>Syphacia</taxon>
    </lineage>
</organism>